<protein>
    <recommendedName>
        <fullName evidence="4">DUF3617 family protein</fullName>
    </recommendedName>
</protein>
<sequence length="219" mass="23754">MKARAIPEADMKQTFLVVAVAAAACAGAASTVQAQEEVDKAVDKGLAAAFDNRMFAGPPGAKAYACFVRRYDADHLARHPKQKVRAMKLLVSAEDAPEDKTTNYSFRLGVAYRHRSGNFDSSGHCNHATATESGHEIRFECGVDCEGGGISVALSKDDKYAIARLSSIRMWNHNKPDVEASEELLAGADDKIFRVDRAGLSECAELVTDRKELAALRHK</sequence>
<keyword evidence="1" id="KW-0732">Signal</keyword>
<organism evidence="2 3">
    <name type="scientific">Bradyrhizobium uaiense</name>
    <dbReference type="NCBI Taxonomy" id="2594946"/>
    <lineage>
        <taxon>Bacteria</taxon>
        <taxon>Pseudomonadati</taxon>
        <taxon>Pseudomonadota</taxon>
        <taxon>Alphaproteobacteria</taxon>
        <taxon>Hyphomicrobiales</taxon>
        <taxon>Nitrobacteraceae</taxon>
        <taxon>Bradyrhizobium</taxon>
    </lineage>
</organism>
<accession>A0A6P1BB02</accession>
<keyword evidence="3" id="KW-1185">Reference proteome</keyword>
<name>A0A6P1BB02_9BRAD</name>
<dbReference type="Proteomes" id="UP000468531">
    <property type="component" value="Unassembled WGS sequence"/>
</dbReference>
<evidence type="ECO:0000256" key="1">
    <source>
        <dbReference type="SAM" id="SignalP"/>
    </source>
</evidence>
<evidence type="ECO:0008006" key="4">
    <source>
        <dbReference type="Google" id="ProtNLM"/>
    </source>
</evidence>
<reference evidence="2 3" key="1">
    <citation type="journal article" date="2020" name="Arch. Microbiol.">
        <title>Bradyrhizobium uaiense sp. nov., a new highly efficient cowpea symbiont.</title>
        <authorList>
            <person name="Cabral Michel D."/>
            <person name="Azarias Guimaraes A."/>
            <person name="Martins da Costa E."/>
            <person name="Soares de Carvalho T."/>
            <person name="Balsanelli E."/>
            <person name="Willems A."/>
            <person name="Maltempi de Souza E."/>
            <person name="de Souza Moreira F.M."/>
        </authorList>
    </citation>
    <scope>NUCLEOTIDE SEQUENCE [LARGE SCALE GENOMIC DNA]</scope>
    <source>
        <strain evidence="2 3">UFLA 03-164</strain>
    </source>
</reference>
<dbReference type="EMBL" id="VKHP01000004">
    <property type="protein sequence ID" value="NEU94632.1"/>
    <property type="molecule type" value="Genomic_DNA"/>
</dbReference>
<proteinExistence type="predicted"/>
<gene>
    <name evidence="2" type="ORF">FNJ47_02010</name>
</gene>
<dbReference type="PROSITE" id="PS51257">
    <property type="entry name" value="PROKAR_LIPOPROTEIN"/>
    <property type="match status" value="1"/>
</dbReference>
<evidence type="ECO:0000313" key="2">
    <source>
        <dbReference type="EMBL" id="NEU94632.1"/>
    </source>
</evidence>
<comment type="caution">
    <text evidence="2">The sequence shown here is derived from an EMBL/GenBank/DDBJ whole genome shotgun (WGS) entry which is preliminary data.</text>
</comment>
<feature type="chain" id="PRO_5026808176" description="DUF3617 family protein" evidence="1">
    <location>
        <begin position="35"/>
        <end position="219"/>
    </location>
</feature>
<dbReference type="AlphaFoldDB" id="A0A6P1BB02"/>
<feature type="signal peptide" evidence="1">
    <location>
        <begin position="1"/>
        <end position="34"/>
    </location>
</feature>
<evidence type="ECO:0000313" key="3">
    <source>
        <dbReference type="Proteomes" id="UP000468531"/>
    </source>
</evidence>